<evidence type="ECO:0000313" key="2">
    <source>
        <dbReference type="Proteomes" id="UP000295547"/>
    </source>
</evidence>
<dbReference type="AlphaFoldDB" id="A0A4R3QRW0"/>
<name>A0A4R3QRW0_9HYPH</name>
<accession>A0A4R3QRW0</accession>
<organism evidence="1 2">
    <name type="scientific">Rhizobium azibense</name>
    <dbReference type="NCBI Taxonomy" id="1136135"/>
    <lineage>
        <taxon>Bacteria</taxon>
        <taxon>Pseudomonadati</taxon>
        <taxon>Pseudomonadota</taxon>
        <taxon>Alphaproteobacteria</taxon>
        <taxon>Hyphomicrobiales</taxon>
        <taxon>Rhizobiaceae</taxon>
        <taxon>Rhizobium/Agrobacterium group</taxon>
        <taxon>Rhizobium</taxon>
    </lineage>
</organism>
<sequence length="33" mass="3447">MTDAMLPAPMSGQWPAAASKIEKSRNGLALFVG</sequence>
<keyword evidence="2" id="KW-1185">Reference proteome</keyword>
<protein>
    <submittedName>
        <fullName evidence="1">Uncharacterized protein</fullName>
    </submittedName>
</protein>
<dbReference type="Proteomes" id="UP000295547">
    <property type="component" value="Unassembled WGS sequence"/>
</dbReference>
<dbReference type="EMBL" id="SMBJ01000007">
    <property type="protein sequence ID" value="TCU23909.1"/>
    <property type="molecule type" value="Genomic_DNA"/>
</dbReference>
<evidence type="ECO:0000313" key="1">
    <source>
        <dbReference type="EMBL" id="TCU23909.1"/>
    </source>
</evidence>
<proteinExistence type="predicted"/>
<gene>
    <name evidence="1" type="ORF">EV130_107268</name>
</gene>
<comment type="caution">
    <text evidence="1">The sequence shown here is derived from an EMBL/GenBank/DDBJ whole genome shotgun (WGS) entry which is preliminary data.</text>
</comment>
<reference evidence="1 2" key="1">
    <citation type="submission" date="2019-03" db="EMBL/GenBank/DDBJ databases">
        <title>Genomic Encyclopedia of Type Strains, Phase IV (KMG-V): Genome sequencing to study the core and pangenomes of soil and plant-associated prokaryotes.</title>
        <authorList>
            <person name="Whitman W."/>
        </authorList>
    </citation>
    <scope>NUCLEOTIDE SEQUENCE [LARGE SCALE GENOMIC DNA]</scope>
    <source>
        <strain evidence="1 2">Gr42</strain>
    </source>
</reference>